<sequence>MNTQYASGTGSSPAWSPTTERTVNEVIKSGEASWFETQGGRQRTEGWFHSNPAPDDPHQEWRLHTVLDHPAPRLGDRVYQRTGPMTSAEQARCRSYRPTAETPNDAGSPAAGADRD</sequence>
<keyword evidence="3" id="KW-1185">Reference proteome</keyword>
<proteinExistence type="predicted"/>
<dbReference type="EMBL" id="JASCIS010000070">
    <property type="protein sequence ID" value="MDI3424014.1"/>
    <property type="molecule type" value="Genomic_DNA"/>
</dbReference>
<reference evidence="2 3" key="1">
    <citation type="submission" date="2023-05" db="EMBL/GenBank/DDBJ databases">
        <title>Draft genome sequence of Streptomyces sp. B-S-A12 isolated from a cave soil in Thailand.</title>
        <authorList>
            <person name="Chamroensaksri N."/>
            <person name="Muangham S."/>
        </authorList>
    </citation>
    <scope>NUCLEOTIDE SEQUENCE [LARGE SCALE GENOMIC DNA]</scope>
    <source>
        <strain evidence="2 3">B-S-A12</strain>
    </source>
</reference>
<feature type="region of interest" description="Disordered" evidence="1">
    <location>
        <begin position="1"/>
        <end position="20"/>
    </location>
</feature>
<comment type="caution">
    <text evidence="2">The sequence shown here is derived from an EMBL/GenBank/DDBJ whole genome shotgun (WGS) entry which is preliminary data.</text>
</comment>
<evidence type="ECO:0000313" key="3">
    <source>
        <dbReference type="Proteomes" id="UP001237105"/>
    </source>
</evidence>
<accession>A0ABT6TAG1</accession>
<feature type="region of interest" description="Disordered" evidence="1">
    <location>
        <begin position="29"/>
        <end position="59"/>
    </location>
</feature>
<evidence type="ECO:0000256" key="1">
    <source>
        <dbReference type="SAM" id="MobiDB-lite"/>
    </source>
</evidence>
<gene>
    <name evidence="2" type="ORF">QIT00_36670</name>
</gene>
<organism evidence="2 3">
    <name type="scientific">Streptomyces luteolus</name>
    <dbReference type="NCBI Taxonomy" id="3043615"/>
    <lineage>
        <taxon>Bacteria</taxon>
        <taxon>Bacillati</taxon>
        <taxon>Actinomycetota</taxon>
        <taxon>Actinomycetes</taxon>
        <taxon>Kitasatosporales</taxon>
        <taxon>Streptomycetaceae</taxon>
        <taxon>Streptomyces</taxon>
    </lineage>
</organism>
<dbReference type="RefSeq" id="WP_282539839.1">
    <property type="nucleotide sequence ID" value="NZ_JASCIS010000070.1"/>
</dbReference>
<name>A0ABT6TAG1_9ACTN</name>
<feature type="region of interest" description="Disordered" evidence="1">
    <location>
        <begin position="72"/>
        <end position="116"/>
    </location>
</feature>
<dbReference type="Proteomes" id="UP001237105">
    <property type="component" value="Unassembled WGS sequence"/>
</dbReference>
<protein>
    <submittedName>
        <fullName evidence="2">Uncharacterized protein</fullName>
    </submittedName>
</protein>
<evidence type="ECO:0000313" key="2">
    <source>
        <dbReference type="EMBL" id="MDI3424014.1"/>
    </source>
</evidence>